<keyword evidence="3" id="KW-1185">Reference proteome</keyword>
<evidence type="ECO:0000256" key="1">
    <source>
        <dbReference type="SAM" id="MobiDB-lite"/>
    </source>
</evidence>
<reference evidence="2 3" key="1">
    <citation type="journal article" date="2016" name="Mol. Biol. Evol.">
        <title>Genome-Wide Survey of Gut Fungi (Harpellales) Reveals the First Horizontally Transferred Ubiquitin Gene from a Mosquito Host.</title>
        <authorList>
            <person name="Wang Y."/>
            <person name="White M.M."/>
            <person name="Kvist S."/>
            <person name="Moncalvo J.M."/>
        </authorList>
    </citation>
    <scope>NUCLEOTIDE SEQUENCE [LARGE SCALE GENOMIC DNA]</scope>
    <source>
        <strain evidence="2 3">ALG-7-W6</strain>
    </source>
</reference>
<sequence>MEVWRYHLSQISRDFRGNLGALPEDKYSTSGKLRTVSDEPGRCSKPVNSADRMDSIHLSVCNNKLVVWTSRRGSIRESDEQESGVVPQLVSGFQGFREKLSSLQLGNMEQSLRLPSIESNSKNDPEGAPETSKNYAGNYAMEDSDLFPRPAETIFQSKIVTTSDNCNTRPKKRKITDVEEQALVPDGMENQRRILQA</sequence>
<dbReference type="STRING" id="133383.A0A1R0GNJ2"/>
<dbReference type="OrthoDB" id="10398938at2759"/>
<feature type="region of interest" description="Disordered" evidence="1">
    <location>
        <begin position="111"/>
        <end position="136"/>
    </location>
</feature>
<dbReference type="Proteomes" id="UP000187455">
    <property type="component" value="Unassembled WGS sequence"/>
</dbReference>
<dbReference type="EMBL" id="LSSL01006356">
    <property type="protein sequence ID" value="OLY78465.1"/>
    <property type="molecule type" value="Genomic_DNA"/>
</dbReference>
<comment type="caution">
    <text evidence="2">The sequence shown here is derived from an EMBL/GenBank/DDBJ whole genome shotgun (WGS) entry which is preliminary data.</text>
</comment>
<proteinExistence type="predicted"/>
<evidence type="ECO:0000313" key="2">
    <source>
        <dbReference type="EMBL" id="OLY78465.1"/>
    </source>
</evidence>
<organism evidence="2 3">
    <name type="scientific">Smittium mucronatum</name>
    <dbReference type="NCBI Taxonomy" id="133383"/>
    <lineage>
        <taxon>Eukaryota</taxon>
        <taxon>Fungi</taxon>
        <taxon>Fungi incertae sedis</taxon>
        <taxon>Zoopagomycota</taxon>
        <taxon>Kickxellomycotina</taxon>
        <taxon>Harpellomycetes</taxon>
        <taxon>Harpellales</taxon>
        <taxon>Legeriomycetaceae</taxon>
        <taxon>Smittium</taxon>
    </lineage>
</organism>
<accession>A0A1R0GNJ2</accession>
<protein>
    <submittedName>
        <fullName evidence="2">Uncharacterized protein</fullName>
    </submittedName>
</protein>
<feature type="region of interest" description="Disordered" evidence="1">
    <location>
        <begin position="27"/>
        <end position="48"/>
    </location>
</feature>
<dbReference type="AlphaFoldDB" id="A0A1R0GNJ2"/>
<name>A0A1R0GNJ2_9FUNG</name>
<evidence type="ECO:0000313" key="3">
    <source>
        <dbReference type="Proteomes" id="UP000187455"/>
    </source>
</evidence>
<gene>
    <name evidence="2" type="ORF">AYI68_g7485</name>
</gene>